<dbReference type="EMBL" id="UOFG01000146">
    <property type="protein sequence ID" value="VAW61411.1"/>
    <property type="molecule type" value="Genomic_DNA"/>
</dbReference>
<reference evidence="1" key="1">
    <citation type="submission" date="2018-06" db="EMBL/GenBank/DDBJ databases">
        <authorList>
            <person name="Zhirakovskaya E."/>
        </authorList>
    </citation>
    <scope>NUCLEOTIDE SEQUENCE</scope>
</reference>
<sequence>MDNYTSLIDTIIKNEVAGLPVHEIVLDLGPIPDYLISHAGFPELNLAINARVISKAHFDHGIVASKLKRLPLILAEPKHLYKSANENQADSVVVLTFYV</sequence>
<gene>
    <name evidence="1" type="ORF">MNBD_GAMMA11-2665</name>
</gene>
<evidence type="ECO:0000313" key="1">
    <source>
        <dbReference type="EMBL" id="VAW61411.1"/>
    </source>
</evidence>
<proteinExistence type="predicted"/>
<protein>
    <submittedName>
        <fullName evidence="1">Uncharacterized protein</fullName>
    </submittedName>
</protein>
<organism evidence="1">
    <name type="scientific">hydrothermal vent metagenome</name>
    <dbReference type="NCBI Taxonomy" id="652676"/>
    <lineage>
        <taxon>unclassified sequences</taxon>
        <taxon>metagenomes</taxon>
        <taxon>ecological metagenomes</taxon>
    </lineage>
</organism>
<name>A0A3B0X0W3_9ZZZZ</name>
<accession>A0A3B0X0W3</accession>
<dbReference type="AlphaFoldDB" id="A0A3B0X0W3"/>